<dbReference type="InterPro" id="IPR011335">
    <property type="entry name" value="Restrct_endonuc-II-like"/>
</dbReference>
<dbReference type="PANTHER" id="PTHR34039:SF1">
    <property type="entry name" value="UPF0102 PROTEIN YRAN"/>
    <property type="match status" value="1"/>
</dbReference>
<protein>
    <recommendedName>
        <fullName evidence="2">UPF0102 protein SAMN04487993_100649</fullName>
    </recommendedName>
</protein>
<evidence type="ECO:0000256" key="1">
    <source>
        <dbReference type="ARBA" id="ARBA00006738"/>
    </source>
</evidence>
<dbReference type="Pfam" id="PF02021">
    <property type="entry name" value="UPF0102"/>
    <property type="match status" value="1"/>
</dbReference>
<evidence type="ECO:0000313" key="4">
    <source>
        <dbReference type="Proteomes" id="UP000199093"/>
    </source>
</evidence>
<keyword evidence="3" id="KW-0255">Endonuclease</keyword>
<dbReference type="GO" id="GO:0004519">
    <property type="term" value="F:endonuclease activity"/>
    <property type="evidence" value="ECO:0007669"/>
    <property type="project" value="UniProtKB-KW"/>
</dbReference>
<gene>
    <name evidence="3" type="ORF">SAMN04487993_100649</name>
</gene>
<dbReference type="InterPro" id="IPR003509">
    <property type="entry name" value="UPF0102_YraN-like"/>
</dbReference>
<proteinExistence type="inferred from homology"/>
<sequence>MSIAARQMEFDFAAPVLPCPVLPSPLARDARRQRGQVNHLAGLAAEARVAQDYERRGYVVAGTRWRGQCGEIDLILRDGLALVFVEVKKSRSYDEAFRHLGWRQVRRLMAAAEEFAGGEPLGSLTEMRFDVALLDAQGRVRVVENAFGP</sequence>
<organism evidence="3 4">
    <name type="scientific">Salipiger marinus</name>
    <dbReference type="NCBI Taxonomy" id="555512"/>
    <lineage>
        <taxon>Bacteria</taxon>
        <taxon>Pseudomonadati</taxon>
        <taxon>Pseudomonadota</taxon>
        <taxon>Alphaproteobacteria</taxon>
        <taxon>Rhodobacterales</taxon>
        <taxon>Roseobacteraceae</taxon>
        <taxon>Salipiger</taxon>
    </lineage>
</organism>
<dbReference type="InterPro" id="IPR011856">
    <property type="entry name" value="tRNA_endonuc-like_dom_sf"/>
</dbReference>
<dbReference type="GO" id="GO:0003676">
    <property type="term" value="F:nucleic acid binding"/>
    <property type="evidence" value="ECO:0007669"/>
    <property type="project" value="InterPro"/>
</dbReference>
<comment type="similarity">
    <text evidence="1 2">Belongs to the UPF0102 family.</text>
</comment>
<dbReference type="STRING" id="555512.SAMN04487993_100649"/>
<evidence type="ECO:0000313" key="3">
    <source>
        <dbReference type="EMBL" id="SDI52507.1"/>
    </source>
</evidence>
<keyword evidence="4" id="KW-1185">Reference proteome</keyword>
<keyword evidence="3" id="KW-0540">Nuclease</keyword>
<dbReference type="Proteomes" id="UP000199093">
    <property type="component" value="Unassembled WGS sequence"/>
</dbReference>
<name>A0A1G8LAI4_9RHOB</name>
<dbReference type="PANTHER" id="PTHR34039">
    <property type="entry name" value="UPF0102 PROTEIN YRAN"/>
    <property type="match status" value="1"/>
</dbReference>
<dbReference type="AlphaFoldDB" id="A0A1G8LAI4"/>
<dbReference type="RefSeq" id="WP_089845777.1">
    <property type="nucleotide sequence ID" value="NZ_FNEJ01000006.1"/>
</dbReference>
<dbReference type="Gene3D" id="3.40.1350.10">
    <property type="match status" value="1"/>
</dbReference>
<dbReference type="SUPFAM" id="SSF52980">
    <property type="entry name" value="Restriction endonuclease-like"/>
    <property type="match status" value="1"/>
</dbReference>
<dbReference type="EMBL" id="FNEJ01000006">
    <property type="protein sequence ID" value="SDI52507.1"/>
    <property type="molecule type" value="Genomic_DNA"/>
</dbReference>
<reference evidence="4" key="1">
    <citation type="submission" date="2016-10" db="EMBL/GenBank/DDBJ databases">
        <authorList>
            <person name="Varghese N."/>
            <person name="Submissions S."/>
        </authorList>
    </citation>
    <scope>NUCLEOTIDE SEQUENCE [LARGE SCALE GENOMIC DNA]</scope>
    <source>
        <strain evidence="4">DSM 26424</strain>
    </source>
</reference>
<dbReference type="OrthoDB" id="9812968at2"/>
<evidence type="ECO:0000256" key="2">
    <source>
        <dbReference type="HAMAP-Rule" id="MF_00048"/>
    </source>
</evidence>
<keyword evidence="3" id="KW-0378">Hydrolase</keyword>
<accession>A0A1G8LAI4</accession>
<dbReference type="HAMAP" id="MF_00048">
    <property type="entry name" value="UPF0102"/>
    <property type="match status" value="1"/>
</dbReference>